<accession>A0A8H3U1B2</accession>
<name>A0A8H3U1B2_9TREE</name>
<proteinExistence type="predicted"/>
<organism evidence="1 2">
    <name type="scientific">Naganishia liquefaciens</name>
    <dbReference type="NCBI Taxonomy" id="104408"/>
    <lineage>
        <taxon>Eukaryota</taxon>
        <taxon>Fungi</taxon>
        <taxon>Dikarya</taxon>
        <taxon>Basidiomycota</taxon>
        <taxon>Agaricomycotina</taxon>
        <taxon>Tremellomycetes</taxon>
        <taxon>Filobasidiales</taxon>
        <taxon>Filobasidiaceae</taxon>
        <taxon>Naganishia</taxon>
    </lineage>
</organism>
<evidence type="ECO:0000313" key="1">
    <source>
        <dbReference type="EMBL" id="GHJ89989.1"/>
    </source>
</evidence>
<dbReference type="AlphaFoldDB" id="A0A8H3U1B2"/>
<comment type="caution">
    <text evidence="1">The sequence shown here is derived from an EMBL/GenBank/DDBJ whole genome shotgun (WGS) entry which is preliminary data.</text>
</comment>
<protein>
    <submittedName>
        <fullName evidence="1">Uncharacterized protein</fullName>
    </submittedName>
</protein>
<keyword evidence="2" id="KW-1185">Reference proteome</keyword>
<dbReference type="EMBL" id="BLZA01000053">
    <property type="protein sequence ID" value="GHJ89989.1"/>
    <property type="molecule type" value="Genomic_DNA"/>
</dbReference>
<sequence>MDISEKPQPLSRVLDCSKGTQLLRLDLQVELPKQWYLDVLFPFVQSLPDIRAVHIRAPAPISALNDAAIEQEDLLLAHEITTCVRRIASHQPTLETVLMAFTPCTRPAPFESFDKYEAAVPRDWLKAVLFHRVDIKRYRNSAAIVTCRRGTSLDRHEFLK</sequence>
<dbReference type="Proteomes" id="UP000620104">
    <property type="component" value="Unassembled WGS sequence"/>
</dbReference>
<dbReference type="OrthoDB" id="10427948at2759"/>
<evidence type="ECO:0000313" key="2">
    <source>
        <dbReference type="Proteomes" id="UP000620104"/>
    </source>
</evidence>
<reference evidence="1" key="1">
    <citation type="submission" date="2020-07" db="EMBL/GenBank/DDBJ databases">
        <title>Draft Genome Sequence of a Deep-Sea Yeast, Naganishia (Cryptococcus) liquefaciens strain N6.</title>
        <authorList>
            <person name="Han Y.W."/>
            <person name="Kajitani R."/>
            <person name="Morimoto H."/>
            <person name="Parhat M."/>
            <person name="Tsubouchi H."/>
            <person name="Bakenova O."/>
            <person name="Ogata M."/>
            <person name="Argunhan B."/>
            <person name="Aoki R."/>
            <person name="Kajiwara S."/>
            <person name="Itoh T."/>
            <person name="Iwasaki H."/>
        </authorList>
    </citation>
    <scope>NUCLEOTIDE SEQUENCE</scope>
    <source>
        <strain evidence="1">N6</strain>
    </source>
</reference>
<gene>
    <name evidence="1" type="ORF">NliqN6_6391</name>
</gene>